<keyword evidence="2" id="KW-1185">Reference proteome</keyword>
<dbReference type="EMBL" id="MDYQ01000295">
    <property type="protein sequence ID" value="PRP76878.1"/>
    <property type="molecule type" value="Genomic_DNA"/>
</dbReference>
<accession>A0A2P6MYV3</accession>
<organism evidence="1 2">
    <name type="scientific">Planoprotostelium fungivorum</name>
    <dbReference type="NCBI Taxonomy" id="1890364"/>
    <lineage>
        <taxon>Eukaryota</taxon>
        <taxon>Amoebozoa</taxon>
        <taxon>Evosea</taxon>
        <taxon>Variosea</taxon>
        <taxon>Cavosteliida</taxon>
        <taxon>Cavosteliaceae</taxon>
        <taxon>Planoprotostelium</taxon>
    </lineage>
</organism>
<protein>
    <submittedName>
        <fullName evidence="1">Uncharacterized protein</fullName>
    </submittedName>
</protein>
<gene>
    <name evidence="1" type="ORF">PROFUN_13222</name>
</gene>
<dbReference type="InParanoid" id="A0A2P6MYV3"/>
<proteinExistence type="predicted"/>
<dbReference type="Proteomes" id="UP000241769">
    <property type="component" value="Unassembled WGS sequence"/>
</dbReference>
<sequence>MSQNAKDLTFKGGWDRALKPDEETRQNSSNILITLAISQNFPAFSWARAIHERATVFTSELRG</sequence>
<name>A0A2P6MYV3_9EUKA</name>
<comment type="caution">
    <text evidence="1">The sequence shown here is derived from an EMBL/GenBank/DDBJ whole genome shotgun (WGS) entry which is preliminary data.</text>
</comment>
<evidence type="ECO:0000313" key="1">
    <source>
        <dbReference type="EMBL" id="PRP76878.1"/>
    </source>
</evidence>
<evidence type="ECO:0000313" key="2">
    <source>
        <dbReference type="Proteomes" id="UP000241769"/>
    </source>
</evidence>
<dbReference type="AlphaFoldDB" id="A0A2P6MYV3"/>
<reference evidence="1 2" key="1">
    <citation type="journal article" date="2018" name="Genome Biol. Evol.">
        <title>Multiple Roots of Fruiting Body Formation in Amoebozoa.</title>
        <authorList>
            <person name="Hillmann F."/>
            <person name="Forbes G."/>
            <person name="Novohradska S."/>
            <person name="Ferling I."/>
            <person name="Riege K."/>
            <person name="Groth M."/>
            <person name="Westermann M."/>
            <person name="Marz M."/>
            <person name="Spaller T."/>
            <person name="Winckler T."/>
            <person name="Schaap P."/>
            <person name="Glockner G."/>
        </authorList>
    </citation>
    <scope>NUCLEOTIDE SEQUENCE [LARGE SCALE GENOMIC DNA]</scope>
    <source>
        <strain evidence="1 2">Jena</strain>
    </source>
</reference>